<evidence type="ECO:0000313" key="9">
    <source>
        <dbReference type="EMBL" id="KAG7482509.1"/>
    </source>
</evidence>
<dbReference type="InterPro" id="IPR041373">
    <property type="entry name" value="RT_RNaseH"/>
</dbReference>
<keyword evidence="2" id="KW-0548">Nucleotidyltransferase</keyword>
<comment type="caution">
    <text evidence="9">The sequence shown here is derived from an EMBL/GenBank/DDBJ whole genome shotgun (WGS) entry which is preliminary data.</text>
</comment>
<evidence type="ECO:0000256" key="6">
    <source>
        <dbReference type="ARBA" id="ARBA00022918"/>
    </source>
</evidence>
<gene>
    <name evidence="9" type="ORF">JOB18_022706</name>
</gene>
<feature type="region of interest" description="Disordered" evidence="7">
    <location>
        <begin position="1"/>
        <end position="29"/>
    </location>
</feature>
<dbReference type="GO" id="GO:0016787">
    <property type="term" value="F:hydrolase activity"/>
    <property type="evidence" value="ECO:0007669"/>
    <property type="project" value="UniProtKB-KW"/>
</dbReference>
<dbReference type="PANTHER" id="PTHR37984">
    <property type="entry name" value="PROTEIN CBG26694"/>
    <property type="match status" value="1"/>
</dbReference>
<accession>A0AAV6Q635</accession>
<dbReference type="EMBL" id="JAGKHQ010000019">
    <property type="protein sequence ID" value="KAG7482509.1"/>
    <property type="molecule type" value="Genomic_DNA"/>
</dbReference>
<evidence type="ECO:0000256" key="3">
    <source>
        <dbReference type="ARBA" id="ARBA00022722"/>
    </source>
</evidence>
<dbReference type="GO" id="GO:0004519">
    <property type="term" value="F:endonuclease activity"/>
    <property type="evidence" value="ECO:0007669"/>
    <property type="project" value="UniProtKB-KW"/>
</dbReference>
<evidence type="ECO:0000259" key="8">
    <source>
        <dbReference type="Pfam" id="PF17917"/>
    </source>
</evidence>
<dbReference type="Proteomes" id="UP000693946">
    <property type="component" value="Linkage Group LG7"/>
</dbReference>
<keyword evidence="1" id="KW-0808">Transferase</keyword>
<reference evidence="9 10" key="1">
    <citation type="journal article" date="2021" name="Sci. Rep.">
        <title>Chromosome anchoring in Senegalese sole (Solea senegalensis) reveals sex-associated markers and genome rearrangements in flatfish.</title>
        <authorList>
            <person name="Guerrero-Cozar I."/>
            <person name="Gomez-Garrido J."/>
            <person name="Berbel C."/>
            <person name="Martinez-Blanch J.F."/>
            <person name="Alioto T."/>
            <person name="Claros M.G."/>
            <person name="Gagnaire P.A."/>
            <person name="Manchado M."/>
        </authorList>
    </citation>
    <scope>NUCLEOTIDE SEQUENCE [LARGE SCALE GENOMIC DNA]</scope>
    <source>
        <strain evidence="9">Sse05_10M</strain>
    </source>
</reference>
<dbReference type="PANTHER" id="PTHR37984:SF5">
    <property type="entry name" value="PROTEIN NYNRIN-LIKE"/>
    <property type="match status" value="1"/>
</dbReference>
<keyword evidence="10" id="KW-1185">Reference proteome</keyword>
<keyword evidence="5" id="KW-0378">Hydrolase</keyword>
<evidence type="ECO:0000256" key="1">
    <source>
        <dbReference type="ARBA" id="ARBA00022679"/>
    </source>
</evidence>
<evidence type="ECO:0000313" key="10">
    <source>
        <dbReference type="Proteomes" id="UP000693946"/>
    </source>
</evidence>
<organism evidence="9 10">
    <name type="scientific">Solea senegalensis</name>
    <name type="common">Senegalese sole</name>
    <dbReference type="NCBI Taxonomy" id="28829"/>
    <lineage>
        <taxon>Eukaryota</taxon>
        <taxon>Metazoa</taxon>
        <taxon>Chordata</taxon>
        <taxon>Craniata</taxon>
        <taxon>Vertebrata</taxon>
        <taxon>Euteleostomi</taxon>
        <taxon>Actinopterygii</taxon>
        <taxon>Neopterygii</taxon>
        <taxon>Teleostei</taxon>
        <taxon>Neoteleostei</taxon>
        <taxon>Acanthomorphata</taxon>
        <taxon>Carangaria</taxon>
        <taxon>Pleuronectiformes</taxon>
        <taxon>Pleuronectoidei</taxon>
        <taxon>Soleidae</taxon>
        <taxon>Solea</taxon>
    </lineage>
</organism>
<keyword evidence="4" id="KW-0255">Endonuclease</keyword>
<dbReference type="GO" id="GO:0003964">
    <property type="term" value="F:RNA-directed DNA polymerase activity"/>
    <property type="evidence" value="ECO:0007669"/>
    <property type="project" value="UniProtKB-KW"/>
</dbReference>
<keyword evidence="6" id="KW-0695">RNA-directed DNA polymerase</keyword>
<dbReference type="Pfam" id="PF17917">
    <property type="entry name" value="RT_RNaseH"/>
    <property type="match status" value="1"/>
</dbReference>
<sequence>MSEVEVNASQNALEEPDSEREEVRNPQSAIATRVQITPPETFNFSYPSEWPKWIRRFERFRIATALDSKPEEYQVNSLLYAMGDAADDVLAVLPLASADYKKKYDTVKTAFEQHYVGKHNVIFERAQFNSRRQQDGESAESFITSVHKLAENCGFGVLKEELVRDRIVVGIRDKRLSEQLQMDSELTLAVTNSNANSEDCVFLGEIETERFQFNRLPFGIASAPEYFQRRMLQMLEDFEGVVCHADDVLVYGRDKWEHDERLHRVLQKFEKKQSDSSWRPVTYISRGLTDTEKRYAQIEKEALAVTWECEGLSSYLMGLQFTLVTDHKPLDDLPPRILRFRLRLLRFMFIIVHVPGKNLITADTLSRAPLAGPPSAGDLQLEKEPNWFLNGWTCSRFEKGMRSGDVSRQNTTTGDIVPDNSHNYRRDRKCGLQQKDLLEQ</sequence>
<dbReference type="AlphaFoldDB" id="A0AAV6Q635"/>
<protein>
    <recommendedName>
        <fullName evidence="8">Reverse transcriptase RNase H-like domain-containing protein</fullName>
    </recommendedName>
</protein>
<proteinExistence type="predicted"/>
<feature type="domain" description="Reverse transcriptase RNase H-like" evidence="8">
    <location>
        <begin position="272"/>
        <end position="332"/>
    </location>
</feature>
<name>A0AAV6Q635_SOLSE</name>
<evidence type="ECO:0000256" key="5">
    <source>
        <dbReference type="ARBA" id="ARBA00022801"/>
    </source>
</evidence>
<evidence type="ECO:0000256" key="2">
    <source>
        <dbReference type="ARBA" id="ARBA00022695"/>
    </source>
</evidence>
<evidence type="ECO:0000256" key="4">
    <source>
        <dbReference type="ARBA" id="ARBA00022759"/>
    </source>
</evidence>
<evidence type="ECO:0000256" key="7">
    <source>
        <dbReference type="SAM" id="MobiDB-lite"/>
    </source>
</evidence>
<keyword evidence="3" id="KW-0540">Nuclease</keyword>
<dbReference type="InterPro" id="IPR050951">
    <property type="entry name" value="Retrovirus_Pol_polyprotein"/>
</dbReference>
<feature type="region of interest" description="Disordered" evidence="7">
    <location>
        <begin position="403"/>
        <end position="425"/>
    </location>
</feature>